<proteinExistence type="predicted"/>
<sequence length="88" mass="10142">MIDKAIKAQSSTGLCFLLFYYINDYFFVYKGLVIDKKTSAVYDKNVIIYQGIEHKKESARHGTTNQSRIGNAKDTSTYRRNCRSIIYG</sequence>
<dbReference type="AlphaFoldDB" id="A0A2X0R365"/>
<gene>
    <name evidence="1" type="ORF">BTBSAS_210010</name>
</gene>
<reference evidence="2" key="1">
    <citation type="submission" date="2018-04" db="EMBL/GenBank/DDBJ databases">
        <authorList>
            <person name="Illikoud N."/>
        </authorList>
    </citation>
    <scope>NUCLEOTIDE SEQUENCE [LARGE SCALE GENOMIC DNA]</scope>
</reference>
<dbReference type="Proteomes" id="UP000270190">
    <property type="component" value="Unassembled WGS sequence"/>
</dbReference>
<name>A0A2X0R365_BROTH</name>
<organism evidence="1 2">
    <name type="scientific">Brochothrix thermosphacta</name>
    <name type="common">Microbacterium thermosphactum</name>
    <dbReference type="NCBI Taxonomy" id="2756"/>
    <lineage>
        <taxon>Bacteria</taxon>
        <taxon>Bacillati</taxon>
        <taxon>Bacillota</taxon>
        <taxon>Bacilli</taxon>
        <taxon>Bacillales</taxon>
        <taxon>Listeriaceae</taxon>
        <taxon>Brochothrix</taxon>
    </lineage>
</organism>
<dbReference type="EMBL" id="OUNC01000014">
    <property type="protein sequence ID" value="SPP28480.1"/>
    <property type="molecule type" value="Genomic_DNA"/>
</dbReference>
<protein>
    <submittedName>
        <fullName evidence="1">Uncharacterized protein</fullName>
    </submittedName>
</protein>
<evidence type="ECO:0000313" key="2">
    <source>
        <dbReference type="Proteomes" id="UP000270190"/>
    </source>
</evidence>
<evidence type="ECO:0000313" key="1">
    <source>
        <dbReference type="EMBL" id="SPP28480.1"/>
    </source>
</evidence>
<accession>A0A2X0R365</accession>